<dbReference type="Pfam" id="PF11987">
    <property type="entry name" value="IF-2"/>
    <property type="match status" value="1"/>
</dbReference>
<feature type="binding site" evidence="7">
    <location>
        <begin position="239"/>
        <end position="243"/>
    </location>
    <ligand>
        <name>GTP</name>
        <dbReference type="ChEBI" id="CHEBI:37565"/>
    </ligand>
</feature>
<dbReference type="PROSITE" id="PS51722">
    <property type="entry name" value="G_TR_2"/>
    <property type="match status" value="1"/>
</dbReference>
<dbReference type="PANTHER" id="PTHR43381:SF4">
    <property type="entry name" value="EUKARYOTIC TRANSLATION INITIATION FACTOR 5B"/>
    <property type="match status" value="1"/>
</dbReference>
<dbReference type="Pfam" id="PF04760">
    <property type="entry name" value="IF2_N"/>
    <property type="match status" value="1"/>
</dbReference>
<evidence type="ECO:0000256" key="7">
    <source>
        <dbReference type="HAMAP-Rule" id="MF_00100"/>
    </source>
</evidence>
<dbReference type="InterPro" id="IPR027417">
    <property type="entry name" value="P-loop_NTPase"/>
</dbReference>
<dbReference type="FunFam" id="3.40.50.10050:FF:000001">
    <property type="entry name" value="Translation initiation factor IF-2"/>
    <property type="match status" value="1"/>
</dbReference>
<evidence type="ECO:0000313" key="12">
    <source>
        <dbReference type="Proteomes" id="UP000033870"/>
    </source>
</evidence>
<dbReference type="Gene3D" id="1.10.10.2480">
    <property type="match status" value="1"/>
</dbReference>
<feature type="coiled-coil region" evidence="9">
    <location>
        <begin position="63"/>
        <end position="91"/>
    </location>
</feature>
<comment type="function">
    <text evidence="7 8">One of the essential components for the initiation of protein synthesis. Protects formylmethionyl-tRNA from spontaneous hydrolysis and promotes its binding to the 30S ribosomal subunits. Also involved in the hydrolysis of GTP during the formation of the 70S ribosomal complex.</text>
</comment>
<dbReference type="CDD" id="cd03702">
    <property type="entry name" value="IF2_mtIF2_II"/>
    <property type="match status" value="1"/>
</dbReference>
<evidence type="ECO:0000256" key="4">
    <source>
        <dbReference type="ARBA" id="ARBA00022741"/>
    </source>
</evidence>
<dbReference type="NCBIfam" id="TIGR00487">
    <property type="entry name" value="IF-2"/>
    <property type="match status" value="1"/>
</dbReference>
<comment type="caution">
    <text evidence="11">The sequence shown here is derived from an EMBL/GenBank/DDBJ whole genome shotgun (WGS) entry which is preliminary data.</text>
</comment>
<keyword evidence="7" id="KW-0963">Cytoplasm</keyword>
<dbReference type="InterPro" id="IPR006847">
    <property type="entry name" value="IF2_N"/>
</dbReference>
<dbReference type="SUPFAM" id="SSF52156">
    <property type="entry name" value="Initiation factor IF2/eIF5b, domain 3"/>
    <property type="match status" value="1"/>
</dbReference>
<dbReference type="Pfam" id="PF22042">
    <property type="entry name" value="EF-G_D2"/>
    <property type="match status" value="1"/>
</dbReference>
<dbReference type="Proteomes" id="UP000033870">
    <property type="component" value="Unassembled WGS sequence"/>
</dbReference>
<dbReference type="NCBIfam" id="TIGR00231">
    <property type="entry name" value="small_GTP"/>
    <property type="match status" value="1"/>
</dbReference>
<feature type="domain" description="Tr-type G" evidence="10">
    <location>
        <begin position="178"/>
        <end position="352"/>
    </location>
</feature>
<feature type="binding site" evidence="7">
    <location>
        <begin position="293"/>
        <end position="296"/>
    </location>
    <ligand>
        <name>GTP</name>
        <dbReference type="ChEBI" id="CHEBI:37565"/>
    </ligand>
</feature>
<dbReference type="HAMAP" id="MF_00100_B">
    <property type="entry name" value="IF_2_B"/>
    <property type="match status" value="1"/>
</dbReference>
<evidence type="ECO:0000256" key="9">
    <source>
        <dbReference type="SAM" id="Coils"/>
    </source>
</evidence>
<feature type="binding site" evidence="7">
    <location>
        <begin position="187"/>
        <end position="194"/>
    </location>
    <ligand>
        <name>GTP</name>
        <dbReference type="ChEBI" id="CHEBI:37565"/>
    </ligand>
</feature>
<comment type="caution">
    <text evidence="7">Lacks conserved residue(s) required for the propagation of feature annotation.</text>
</comment>
<evidence type="ECO:0000313" key="11">
    <source>
        <dbReference type="EMBL" id="KKW42461.1"/>
    </source>
</evidence>
<dbReference type="GO" id="GO:0005525">
    <property type="term" value="F:GTP binding"/>
    <property type="evidence" value="ECO:0007669"/>
    <property type="project" value="UniProtKB-KW"/>
</dbReference>
<dbReference type="GO" id="GO:0003924">
    <property type="term" value="F:GTPase activity"/>
    <property type="evidence" value="ECO:0007669"/>
    <property type="project" value="UniProtKB-UniRule"/>
</dbReference>
<keyword evidence="3 7" id="KW-0396">Initiation factor</keyword>
<comment type="subcellular location">
    <subcellularLocation>
        <location evidence="7">Cytoplasm</location>
    </subcellularLocation>
</comment>
<name>A0A0G1YGT9_9BACT</name>
<dbReference type="SUPFAM" id="SSF52540">
    <property type="entry name" value="P-loop containing nucleoside triphosphate hydrolases"/>
    <property type="match status" value="1"/>
</dbReference>
<dbReference type="Gene3D" id="3.40.50.300">
    <property type="entry name" value="P-loop containing nucleotide triphosphate hydrolases"/>
    <property type="match status" value="1"/>
</dbReference>
<dbReference type="GO" id="GO:0005737">
    <property type="term" value="C:cytoplasm"/>
    <property type="evidence" value="ECO:0007669"/>
    <property type="project" value="UniProtKB-SubCell"/>
</dbReference>
<dbReference type="InterPro" id="IPR044145">
    <property type="entry name" value="IF2_II"/>
</dbReference>
<dbReference type="InterPro" id="IPR005225">
    <property type="entry name" value="Small_GTP-bd"/>
</dbReference>
<dbReference type="InterPro" id="IPR036925">
    <property type="entry name" value="TIF_IF2_dom3_sf"/>
</dbReference>
<evidence type="ECO:0000256" key="3">
    <source>
        <dbReference type="ARBA" id="ARBA00022540"/>
    </source>
</evidence>
<dbReference type="EMBL" id="LCRX01000006">
    <property type="protein sequence ID" value="KKW42461.1"/>
    <property type="molecule type" value="Genomic_DNA"/>
</dbReference>
<dbReference type="SUPFAM" id="SSF50447">
    <property type="entry name" value="Translation proteins"/>
    <property type="match status" value="2"/>
</dbReference>
<dbReference type="GO" id="GO:0003743">
    <property type="term" value="F:translation initiation factor activity"/>
    <property type="evidence" value="ECO:0007669"/>
    <property type="project" value="UniProtKB-UniRule"/>
</dbReference>
<keyword evidence="5 7" id="KW-0648">Protein biosynthesis</keyword>
<comment type="similarity">
    <text evidence="1 7 8">Belongs to the TRAFAC class translation factor GTPase superfamily. Classic translation factor GTPase family. IF-2 subfamily.</text>
</comment>
<evidence type="ECO:0000256" key="8">
    <source>
        <dbReference type="RuleBase" id="RU000644"/>
    </source>
</evidence>
<dbReference type="InterPro" id="IPR015760">
    <property type="entry name" value="TIF_IF2"/>
</dbReference>
<dbReference type="PANTHER" id="PTHR43381">
    <property type="entry name" value="TRANSLATION INITIATION FACTOR IF-2-RELATED"/>
    <property type="match status" value="1"/>
</dbReference>
<dbReference type="PATRIC" id="fig|1619044.3.peg.457"/>
<evidence type="ECO:0000256" key="6">
    <source>
        <dbReference type="ARBA" id="ARBA00023134"/>
    </source>
</evidence>
<accession>A0A0G1YGT9</accession>
<evidence type="ECO:0000259" key="10">
    <source>
        <dbReference type="PROSITE" id="PS51722"/>
    </source>
</evidence>
<keyword evidence="9" id="KW-0175">Coiled coil</keyword>
<dbReference type="InterPro" id="IPR000795">
    <property type="entry name" value="T_Tr_GTP-bd_dom"/>
</dbReference>
<dbReference type="Gene3D" id="2.40.30.10">
    <property type="entry name" value="Translation factors"/>
    <property type="match status" value="2"/>
</dbReference>
<dbReference type="InterPro" id="IPR000178">
    <property type="entry name" value="TF_IF2_bacterial-like"/>
</dbReference>
<dbReference type="InterPro" id="IPR053905">
    <property type="entry name" value="EF-G-like_DII"/>
</dbReference>
<dbReference type="STRING" id="1619044.UY92_C0006G0022"/>
<reference evidence="11 12" key="1">
    <citation type="journal article" date="2015" name="Nature">
        <title>rRNA introns, odd ribosomes, and small enigmatic genomes across a large radiation of phyla.</title>
        <authorList>
            <person name="Brown C.T."/>
            <person name="Hug L.A."/>
            <person name="Thomas B.C."/>
            <person name="Sharon I."/>
            <person name="Castelle C.J."/>
            <person name="Singh A."/>
            <person name="Wilkins M.J."/>
            <person name="Williams K.H."/>
            <person name="Banfield J.F."/>
        </authorList>
    </citation>
    <scope>NUCLEOTIDE SEQUENCE [LARGE SCALE GENOMIC DNA]</scope>
</reference>
<dbReference type="Pfam" id="PF00009">
    <property type="entry name" value="GTP_EFTU"/>
    <property type="match status" value="1"/>
</dbReference>
<dbReference type="FunFam" id="3.40.50.300:FF:000019">
    <property type="entry name" value="Translation initiation factor IF-2"/>
    <property type="match status" value="1"/>
</dbReference>
<dbReference type="AlphaFoldDB" id="A0A0G1YGT9"/>
<dbReference type="InterPro" id="IPR009000">
    <property type="entry name" value="Transl_B-barrel_sf"/>
</dbReference>
<sequence>MTDSSSSSILRSLMNVTELARQLKINTKDMLEILPKYGFDIGQKAVKVDDRVAEQIIRKWRFIRRDLEEKRRHEQEERRQKERELRQEQGQSVVLPPLITVREFAERMKLPTAQVVMELMKNGILANLNQNIDYDTASIIAGELGFQVKPETAVETAAGDTRAADLEESLAKSGEGVPRSPVIVVMGHVDHGKTKLLDTIRSANVVDKEAGGITQHIGAYQTVWKDPKTKSERAISFIDTPGHEAFSMMRSRGARVADIAILVVAADDGVKPQTEEAINIIRAAKLPLVVAINKIDKETADIQRVKTELSGRNIIPEEWGGDVPVVEISAKNNVNIDKLLDVLLLVADVNGEKIKADPARPAAGTIVESHVDKGMGPVATVLVQSGTLKGGDPLVVNGEIYGKVRAMKNYKGDLLKEAGPSVPVQIIGFKVAPVVGDILDVGRAENATEIDVKQKRSEQTSAERATFIDSGNEEENAEKKTLNLLVKADVLGSLEAIVASLSKIQHEEVGIKIVGKGLGNITENDVSKAEAGEAAVVGFNVNPTPTAEELMREKEIPWRQYKIIYDLINWVKSELEGMLAKETIVTELGIVKVLAIFRKEKTSMIVGGRVERGKAVKGVLARVKRDGLLISTGKISAVKIGQQEVKDAAEGTECGLMVEIREKIEVGDVIEVYSEEIKTRKIIFV</sequence>
<keyword evidence="6 7" id="KW-0342">GTP-binding</keyword>
<evidence type="ECO:0000256" key="5">
    <source>
        <dbReference type="ARBA" id="ARBA00022917"/>
    </source>
</evidence>
<gene>
    <name evidence="7" type="primary">infB</name>
    <name evidence="11" type="ORF">UY92_C0006G0022</name>
</gene>
<dbReference type="PRINTS" id="PR00315">
    <property type="entry name" value="ELONGATNFCT"/>
</dbReference>
<proteinExistence type="inferred from homology"/>
<dbReference type="Gene3D" id="3.40.50.10050">
    <property type="entry name" value="Translation initiation factor IF- 2, domain 3"/>
    <property type="match status" value="1"/>
</dbReference>
<dbReference type="CDD" id="cd01887">
    <property type="entry name" value="IF2_eIF5B"/>
    <property type="match status" value="1"/>
</dbReference>
<evidence type="ECO:0000256" key="2">
    <source>
        <dbReference type="ARBA" id="ARBA00020675"/>
    </source>
</evidence>
<keyword evidence="4 7" id="KW-0547">Nucleotide-binding</keyword>
<evidence type="ECO:0000256" key="1">
    <source>
        <dbReference type="ARBA" id="ARBA00007733"/>
    </source>
</evidence>
<dbReference type="InterPro" id="IPR023115">
    <property type="entry name" value="TIF_IF2_dom3"/>
</dbReference>
<organism evidence="11 12">
    <name type="scientific">Candidatus Magasanikbacteria bacterium GW2011_GWA2_56_11</name>
    <dbReference type="NCBI Taxonomy" id="1619044"/>
    <lineage>
        <taxon>Bacteria</taxon>
        <taxon>Candidatus Magasanikiibacteriota</taxon>
    </lineage>
</organism>
<protein>
    <recommendedName>
        <fullName evidence="2 7">Translation initiation factor IF-2</fullName>
    </recommendedName>
</protein>